<feature type="transmembrane region" description="Helical" evidence="10">
    <location>
        <begin position="6"/>
        <end position="26"/>
    </location>
</feature>
<evidence type="ECO:0000256" key="3">
    <source>
        <dbReference type="ARBA" id="ARBA00010519"/>
    </source>
</evidence>
<dbReference type="EMBL" id="JAHESC010000054">
    <property type="protein sequence ID" value="MBT1690068.1"/>
    <property type="molecule type" value="Genomic_DNA"/>
</dbReference>
<dbReference type="Gene3D" id="1.10.287.3510">
    <property type="match status" value="1"/>
</dbReference>
<dbReference type="RefSeq" id="WP_254093288.1">
    <property type="nucleotide sequence ID" value="NZ_JAHESC010000054.1"/>
</dbReference>
<keyword evidence="10" id="KW-0520">NAD</keyword>
<dbReference type="InterPro" id="IPR039428">
    <property type="entry name" value="NUOK/Mnh_C1-like"/>
</dbReference>
<comment type="catalytic activity">
    <reaction evidence="10">
        <text>a quinone + NADH + 5 H(+)(in) = a quinol + NAD(+) + 4 H(+)(out)</text>
        <dbReference type="Rhea" id="RHEA:57888"/>
        <dbReference type="ChEBI" id="CHEBI:15378"/>
        <dbReference type="ChEBI" id="CHEBI:24646"/>
        <dbReference type="ChEBI" id="CHEBI:57540"/>
        <dbReference type="ChEBI" id="CHEBI:57945"/>
        <dbReference type="ChEBI" id="CHEBI:132124"/>
    </reaction>
</comment>
<evidence type="ECO:0000313" key="12">
    <source>
        <dbReference type="Proteomes" id="UP001319180"/>
    </source>
</evidence>
<keyword evidence="9 10" id="KW-0472">Membrane</keyword>
<dbReference type="AlphaFoldDB" id="A0AAP2GLF8"/>
<comment type="caution">
    <text evidence="11">The sequence shown here is derived from an EMBL/GenBank/DDBJ whole genome shotgun (WGS) entry which is preliminary data.</text>
</comment>
<accession>A0AAP2GLF8</accession>
<evidence type="ECO:0000256" key="7">
    <source>
        <dbReference type="ARBA" id="ARBA00022967"/>
    </source>
</evidence>
<dbReference type="GO" id="GO:0042773">
    <property type="term" value="P:ATP synthesis coupled electron transport"/>
    <property type="evidence" value="ECO:0007669"/>
    <property type="project" value="InterPro"/>
</dbReference>
<dbReference type="FunFam" id="1.10.287.3510:FF:000001">
    <property type="entry name" value="NADH-quinone oxidoreductase subunit K"/>
    <property type="match status" value="1"/>
</dbReference>
<dbReference type="Proteomes" id="UP001319180">
    <property type="component" value="Unassembled WGS sequence"/>
</dbReference>
<evidence type="ECO:0000256" key="10">
    <source>
        <dbReference type="HAMAP-Rule" id="MF_01456"/>
    </source>
</evidence>
<dbReference type="GO" id="GO:0030964">
    <property type="term" value="C:NADH dehydrogenase complex"/>
    <property type="evidence" value="ECO:0007669"/>
    <property type="project" value="TreeGrafter"/>
</dbReference>
<feature type="transmembrane region" description="Helical" evidence="10">
    <location>
        <begin position="33"/>
        <end position="56"/>
    </location>
</feature>
<evidence type="ECO:0000256" key="1">
    <source>
        <dbReference type="ARBA" id="ARBA00002378"/>
    </source>
</evidence>
<keyword evidence="8 10" id="KW-1133">Transmembrane helix</keyword>
<feature type="transmembrane region" description="Helical" evidence="10">
    <location>
        <begin position="62"/>
        <end position="83"/>
    </location>
</feature>
<keyword evidence="4 10" id="KW-0813">Transport</keyword>
<name>A0AAP2GLF8_9BACT</name>
<evidence type="ECO:0000256" key="2">
    <source>
        <dbReference type="ARBA" id="ARBA00004141"/>
    </source>
</evidence>
<dbReference type="NCBIfam" id="NF004319">
    <property type="entry name" value="PRK05715.1-1"/>
    <property type="match status" value="1"/>
</dbReference>
<evidence type="ECO:0000256" key="8">
    <source>
        <dbReference type="ARBA" id="ARBA00022989"/>
    </source>
</evidence>
<dbReference type="EC" id="7.1.1.-" evidence="10"/>
<dbReference type="GO" id="GO:0050136">
    <property type="term" value="F:NADH dehydrogenase (quinone) (non-electrogenic) activity"/>
    <property type="evidence" value="ECO:0007669"/>
    <property type="project" value="UniProtKB-UniRule"/>
</dbReference>
<evidence type="ECO:0000256" key="4">
    <source>
        <dbReference type="ARBA" id="ARBA00022448"/>
    </source>
</evidence>
<keyword evidence="5 10" id="KW-0812">Transmembrane</keyword>
<comment type="subunit">
    <text evidence="10">NDH-1 is composed of 14 different subunits. Subunits NuoA, H, J, K, L, M, N constitute the membrane sector of the complex.</text>
</comment>
<sequence length="102" mass="10900">METIAVEYGLVLAGTLFALGLISVLVRRNVIFMLISVEIMLNAAGLAFIVAGARWGQADGQVMFIFIVTMAAAEVSVGLALILQIYHQLKTLDSDAADKMKG</sequence>
<organism evidence="11 12">
    <name type="scientific">Dawidia soli</name>
    <dbReference type="NCBI Taxonomy" id="2782352"/>
    <lineage>
        <taxon>Bacteria</taxon>
        <taxon>Pseudomonadati</taxon>
        <taxon>Bacteroidota</taxon>
        <taxon>Cytophagia</taxon>
        <taxon>Cytophagales</taxon>
        <taxon>Chryseotaleaceae</taxon>
        <taxon>Dawidia</taxon>
    </lineage>
</organism>
<dbReference type="PANTHER" id="PTHR11434:SF16">
    <property type="entry name" value="NADH-UBIQUINONE OXIDOREDUCTASE CHAIN 4L"/>
    <property type="match status" value="1"/>
</dbReference>
<comment type="subcellular location">
    <subcellularLocation>
        <location evidence="10">Cell membrane</location>
        <topology evidence="10">Multi-pass membrane protein</topology>
    </subcellularLocation>
    <subcellularLocation>
        <location evidence="2">Membrane</location>
        <topology evidence="2">Multi-pass membrane protein</topology>
    </subcellularLocation>
</comment>
<evidence type="ECO:0000256" key="6">
    <source>
        <dbReference type="ARBA" id="ARBA00022719"/>
    </source>
</evidence>
<evidence type="ECO:0000256" key="9">
    <source>
        <dbReference type="ARBA" id="ARBA00023136"/>
    </source>
</evidence>
<keyword evidence="12" id="KW-1185">Reference proteome</keyword>
<keyword evidence="6 10" id="KW-0874">Quinone</keyword>
<dbReference type="GO" id="GO:0048038">
    <property type="term" value="F:quinone binding"/>
    <property type="evidence" value="ECO:0007669"/>
    <property type="project" value="UniProtKB-KW"/>
</dbReference>
<dbReference type="GO" id="GO:0005886">
    <property type="term" value="C:plasma membrane"/>
    <property type="evidence" value="ECO:0007669"/>
    <property type="project" value="UniProtKB-SubCell"/>
</dbReference>
<evidence type="ECO:0000313" key="11">
    <source>
        <dbReference type="EMBL" id="MBT1690068.1"/>
    </source>
</evidence>
<comment type="similarity">
    <text evidence="3 10">Belongs to the complex I subunit 4L family.</text>
</comment>
<comment type="function">
    <text evidence="1">NDH-1 shuttles electrons from NADH, via FMN and iron-sulfur (Fe-S) centers, to quinones in the respiratory chain. The immediate electron acceptor for the enzyme in this species is believed to be ubiquinone. Couples the redox reaction to proton translocation (for every two electrons transferred, four hydrogen ions are translocated across the cytoplasmic membrane), and thus conserves the redox energy in a proton gradient.</text>
</comment>
<dbReference type="HAMAP" id="MF_01456">
    <property type="entry name" value="NDH1_NuoK"/>
    <property type="match status" value="1"/>
</dbReference>
<reference evidence="11 12" key="1">
    <citation type="submission" date="2021-05" db="EMBL/GenBank/DDBJ databases">
        <title>A Polyphasic approach of four new species of the genus Ohtaekwangia: Ohtaekwangia histidinii sp. nov., Ohtaekwangia cretensis sp. nov., Ohtaekwangia indiensis sp. nov., Ohtaekwangia reichenbachii sp. nov. from diverse environment.</title>
        <authorList>
            <person name="Octaviana S."/>
        </authorList>
    </citation>
    <scope>NUCLEOTIDE SEQUENCE [LARGE SCALE GENOMIC DNA]</scope>
    <source>
        <strain evidence="11 12">PWU37</strain>
    </source>
</reference>
<protein>
    <recommendedName>
        <fullName evidence="10">NADH-quinone oxidoreductase subunit K</fullName>
        <ecNumber evidence="10">7.1.1.-</ecNumber>
    </recommendedName>
    <alternativeName>
        <fullName evidence="10">NADH dehydrogenase I subunit K</fullName>
    </alternativeName>
    <alternativeName>
        <fullName evidence="10">NDH-1 subunit K</fullName>
    </alternativeName>
</protein>
<keyword evidence="7 10" id="KW-1278">Translocase</keyword>
<proteinExistence type="inferred from homology"/>
<comment type="function">
    <text evidence="10">NDH-1 shuttles electrons from NADH, via FMN and iron-sulfur (Fe-S) centers, to quinones in the respiratory chain. The immediate electron acceptor for the enzyme in this species is believed to be a menaquinone. Couples the redox reaction to proton translocation (for every two electrons transferred, four hydrogen ions are translocated across the cytoplasmic membrane), and thus conserves the redox energy in a proton gradient.</text>
</comment>
<evidence type="ECO:0000256" key="5">
    <source>
        <dbReference type="ARBA" id="ARBA00022692"/>
    </source>
</evidence>
<dbReference type="InterPro" id="IPR001133">
    <property type="entry name" value="NADH_UbQ_OxRdtase_chain4L/K"/>
</dbReference>
<dbReference type="PANTHER" id="PTHR11434">
    <property type="entry name" value="NADH-UBIQUINONE OXIDOREDUCTASE SUBUNIT ND4L"/>
    <property type="match status" value="1"/>
</dbReference>
<keyword evidence="11" id="KW-0560">Oxidoreductase</keyword>
<keyword evidence="10" id="KW-1003">Cell membrane</keyword>
<dbReference type="Pfam" id="PF00420">
    <property type="entry name" value="Oxidored_q2"/>
    <property type="match status" value="1"/>
</dbReference>
<gene>
    <name evidence="10 11" type="primary">nuoK</name>
    <name evidence="11" type="ORF">KK078_26120</name>
</gene>
<dbReference type="NCBIfam" id="NF004320">
    <property type="entry name" value="PRK05715.1-2"/>
    <property type="match status" value="1"/>
</dbReference>